<protein>
    <submittedName>
        <fullName evidence="2">Ribbon-helix-helix protein, CopG family</fullName>
    </submittedName>
</protein>
<dbReference type="Pfam" id="PF01402">
    <property type="entry name" value="RHH_1"/>
    <property type="match status" value="1"/>
</dbReference>
<dbReference type="SUPFAM" id="SSF47598">
    <property type="entry name" value="Ribbon-helix-helix"/>
    <property type="match status" value="1"/>
</dbReference>
<gene>
    <name evidence="2" type="ORF">KO481_01650</name>
</gene>
<evidence type="ECO:0000259" key="1">
    <source>
        <dbReference type="Pfam" id="PF01402"/>
    </source>
</evidence>
<dbReference type="EMBL" id="JAHKNI010000001">
    <property type="protein sequence ID" value="MBU3060231.1"/>
    <property type="molecule type" value="Genomic_DNA"/>
</dbReference>
<dbReference type="Gene3D" id="1.10.1220.10">
    <property type="entry name" value="Met repressor-like"/>
    <property type="match status" value="1"/>
</dbReference>
<feature type="domain" description="Ribbon-helix-helix protein CopG" evidence="1">
    <location>
        <begin position="2"/>
        <end position="38"/>
    </location>
</feature>
<sequence>MKLSVSLSEQDVALLDEVVRERGLSSRSAAVQEAIRLLRQAGLADAYASAWSEWEASEEADLWDATTADGLG</sequence>
<reference evidence="2 3" key="1">
    <citation type="submission" date="2021-06" db="EMBL/GenBank/DDBJ databases">
        <title>Actinomycetes sequencing.</title>
        <authorList>
            <person name="Shan Q."/>
        </authorList>
    </citation>
    <scope>NUCLEOTIDE SEQUENCE [LARGE SCALE GENOMIC DNA]</scope>
    <source>
        <strain evidence="2 3">NEAU-G5</strain>
    </source>
</reference>
<name>A0ABS6AQD9_9NOCA</name>
<organism evidence="2 3">
    <name type="scientific">Nocardia albiluteola</name>
    <dbReference type="NCBI Taxonomy" id="2842303"/>
    <lineage>
        <taxon>Bacteria</taxon>
        <taxon>Bacillati</taxon>
        <taxon>Actinomycetota</taxon>
        <taxon>Actinomycetes</taxon>
        <taxon>Mycobacteriales</taxon>
        <taxon>Nocardiaceae</taxon>
        <taxon>Nocardia</taxon>
    </lineage>
</organism>
<keyword evidence="3" id="KW-1185">Reference proteome</keyword>
<evidence type="ECO:0000313" key="2">
    <source>
        <dbReference type="EMBL" id="MBU3060231.1"/>
    </source>
</evidence>
<dbReference type="RefSeq" id="WP_215915126.1">
    <property type="nucleotide sequence ID" value="NZ_JAHKNI010000001.1"/>
</dbReference>
<dbReference type="CDD" id="cd22231">
    <property type="entry name" value="RHH_NikR_HicB-like"/>
    <property type="match status" value="1"/>
</dbReference>
<dbReference type="InterPro" id="IPR013321">
    <property type="entry name" value="Arc_rbn_hlx_hlx"/>
</dbReference>
<dbReference type="InterPro" id="IPR002145">
    <property type="entry name" value="CopG"/>
</dbReference>
<dbReference type="Proteomes" id="UP000733379">
    <property type="component" value="Unassembled WGS sequence"/>
</dbReference>
<evidence type="ECO:0000313" key="3">
    <source>
        <dbReference type="Proteomes" id="UP000733379"/>
    </source>
</evidence>
<accession>A0ABS6AQD9</accession>
<dbReference type="InterPro" id="IPR010985">
    <property type="entry name" value="Ribbon_hlx_hlx"/>
</dbReference>
<comment type="caution">
    <text evidence="2">The sequence shown here is derived from an EMBL/GenBank/DDBJ whole genome shotgun (WGS) entry which is preliminary data.</text>
</comment>
<proteinExistence type="predicted"/>